<organism evidence="1 2">
    <name type="scientific">Pleuronectes platessa</name>
    <name type="common">European plaice</name>
    <dbReference type="NCBI Taxonomy" id="8262"/>
    <lineage>
        <taxon>Eukaryota</taxon>
        <taxon>Metazoa</taxon>
        <taxon>Chordata</taxon>
        <taxon>Craniata</taxon>
        <taxon>Vertebrata</taxon>
        <taxon>Euteleostomi</taxon>
        <taxon>Actinopterygii</taxon>
        <taxon>Neopterygii</taxon>
        <taxon>Teleostei</taxon>
        <taxon>Neoteleostei</taxon>
        <taxon>Acanthomorphata</taxon>
        <taxon>Carangaria</taxon>
        <taxon>Pleuronectiformes</taxon>
        <taxon>Pleuronectoidei</taxon>
        <taxon>Pleuronectidae</taxon>
        <taxon>Pleuronectes</taxon>
    </lineage>
</organism>
<reference evidence="1" key="1">
    <citation type="submission" date="2020-03" db="EMBL/GenBank/DDBJ databases">
        <authorList>
            <person name="Weist P."/>
        </authorList>
    </citation>
    <scope>NUCLEOTIDE SEQUENCE</scope>
</reference>
<proteinExistence type="predicted"/>
<dbReference type="AlphaFoldDB" id="A0A9N7YGP6"/>
<protein>
    <submittedName>
        <fullName evidence="1">Uncharacterized protein</fullName>
    </submittedName>
</protein>
<evidence type="ECO:0000313" key="1">
    <source>
        <dbReference type="EMBL" id="CAB1430830.1"/>
    </source>
</evidence>
<dbReference type="EMBL" id="CADEAL010001272">
    <property type="protein sequence ID" value="CAB1430830.1"/>
    <property type="molecule type" value="Genomic_DNA"/>
</dbReference>
<sequence>MAHFILLRTSFCGAHHPAAISLSPHIIVRRTSSPHIILQRTSSPHIILRFVRCTSSCSALHPGLTSSPHIMRRISSSPHIIVRPQHPAAHIISAHHPAASSCGAPHRATDLLWSLQH</sequence>
<dbReference type="Proteomes" id="UP001153269">
    <property type="component" value="Unassembled WGS sequence"/>
</dbReference>
<gene>
    <name evidence="1" type="ORF">PLEPLA_LOCUS18825</name>
</gene>
<keyword evidence="2" id="KW-1185">Reference proteome</keyword>
<evidence type="ECO:0000313" key="2">
    <source>
        <dbReference type="Proteomes" id="UP001153269"/>
    </source>
</evidence>
<comment type="caution">
    <text evidence="1">The sequence shown here is derived from an EMBL/GenBank/DDBJ whole genome shotgun (WGS) entry which is preliminary data.</text>
</comment>
<accession>A0A9N7YGP6</accession>
<name>A0A9N7YGP6_PLEPL</name>